<proteinExistence type="predicted"/>
<feature type="transmembrane region" description="Helical" evidence="1">
    <location>
        <begin position="12"/>
        <end position="29"/>
    </location>
</feature>
<evidence type="ECO:0000313" key="2">
    <source>
        <dbReference type="EMBL" id="MBC9715769.1"/>
    </source>
</evidence>
<evidence type="ECO:0000256" key="1">
    <source>
        <dbReference type="SAM" id="Phobius"/>
    </source>
</evidence>
<evidence type="ECO:0000313" key="3">
    <source>
        <dbReference type="Proteomes" id="UP000642284"/>
    </source>
</evidence>
<comment type="caution">
    <text evidence="2">The sequence shown here is derived from an EMBL/GenBank/DDBJ whole genome shotgun (WGS) entry which is preliminary data.</text>
</comment>
<feature type="transmembrane region" description="Helical" evidence="1">
    <location>
        <begin position="99"/>
        <end position="119"/>
    </location>
</feature>
<keyword evidence="1" id="KW-0812">Transmembrane</keyword>
<accession>A0ABR7SLF6</accession>
<sequence length="129" mass="13332">MADISGRRKLGALIGVCIAGAVLPGITLGEESVDVAMSLLVATAVIVVLTQLIYVGPTARVPAPMLLAFGLAGFVQDALIWWLLSWMGEKVAEMQVEGFGTILLAGLITRATILAVSLIPAQSAADVTT</sequence>
<name>A0ABR7SLF6_9ACTN</name>
<protein>
    <submittedName>
        <fullName evidence="2">Phage holin family protein</fullName>
    </submittedName>
</protein>
<keyword evidence="1" id="KW-1133">Transmembrane helix</keyword>
<gene>
    <name evidence="2" type="ORF">H9Y04_24820</name>
</gene>
<keyword evidence="1" id="KW-0472">Membrane</keyword>
<reference evidence="2 3" key="1">
    <citation type="submission" date="2020-08" db="EMBL/GenBank/DDBJ databases">
        <title>Genemic of Streptomyces polyaspartic.</title>
        <authorList>
            <person name="Liu W."/>
        </authorList>
    </citation>
    <scope>NUCLEOTIDE SEQUENCE [LARGE SCALE GENOMIC DNA]</scope>
    <source>
        <strain evidence="2 3">TRM66268-LWL</strain>
    </source>
</reference>
<dbReference type="RefSeq" id="WP_187816230.1">
    <property type="nucleotide sequence ID" value="NZ_JACTVJ010000012.1"/>
</dbReference>
<feature type="transmembrane region" description="Helical" evidence="1">
    <location>
        <begin position="35"/>
        <end position="54"/>
    </location>
</feature>
<keyword evidence="3" id="KW-1185">Reference proteome</keyword>
<organism evidence="2 3">
    <name type="scientific">Streptomyces polyasparticus</name>
    <dbReference type="NCBI Taxonomy" id="2767826"/>
    <lineage>
        <taxon>Bacteria</taxon>
        <taxon>Bacillati</taxon>
        <taxon>Actinomycetota</taxon>
        <taxon>Actinomycetes</taxon>
        <taxon>Kitasatosporales</taxon>
        <taxon>Streptomycetaceae</taxon>
        <taxon>Streptomyces</taxon>
    </lineage>
</organism>
<dbReference type="EMBL" id="JACTVJ010000012">
    <property type="protein sequence ID" value="MBC9715769.1"/>
    <property type="molecule type" value="Genomic_DNA"/>
</dbReference>
<feature type="transmembrane region" description="Helical" evidence="1">
    <location>
        <begin position="66"/>
        <end position="87"/>
    </location>
</feature>
<dbReference type="Proteomes" id="UP000642284">
    <property type="component" value="Unassembled WGS sequence"/>
</dbReference>